<dbReference type="InterPro" id="IPR010870">
    <property type="entry name" value="Porin_O/P"/>
</dbReference>
<dbReference type="SUPFAM" id="SSF56935">
    <property type="entry name" value="Porins"/>
    <property type="match status" value="1"/>
</dbReference>
<evidence type="ECO:0000256" key="1">
    <source>
        <dbReference type="SAM" id="MobiDB-lite"/>
    </source>
</evidence>
<gene>
    <name evidence="2" type="ORF">ETAA1_23160</name>
</gene>
<feature type="compositionally biased region" description="Basic and acidic residues" evidence="1">
    <location>
        <begin position="11"/>
        <end position="33"/>
    </location>
</feature>
<evidence type="ECO:0000313" key="2">
    <source>
        <dbReference type="EMBL" id="QDU20364.1"/>
    </source>
</evidence>
<protein>
    <submittedName>
        <fullName evidence="2">Phosphate-selective porin O and P</fullName>
    </submittedName>
</protein>
<evidence type="ECO:0000313" key="3">
    <source>
        <dbReference type="Proteomes" id="UP000319576"/>
    </source>
</evidence>
<dbReference type="EMBL" id="CP036273">
    <property type="protein sequence ID" value="QDU20364.1"/>
    <property type="molecule type" value="Genomic_DNA"/>
</dbReference>
<dbReference type="Pfam" id="PF07396">
    <property type="entry name" value="Porin_O_P"/>
    <property type="match status" value="1"/>
</dbReference>
<keyword evidence="3" id="KW-1185">Reference proteome</keyword>
<dbReference type="AlphaFoldDB" id="A0A517XS77"/>
<dbReference type="Proteomes" id="UP000319576">
    <property type="component" value="Chromosome"/>
</dbReference>
<proteinExistence type="predicted"/>
<accession>A0A517XS77</accession>
<dbReference type="Gene3D" id="2.40.160.10">
    <property type="entry name" value="Porin"/>
    <property type="match status" value="1"/>
</dbReference>
<dbReference type="InterPro" id="IPR023614">
    <property type="entry name" value="Porin_dom_sf"/>
</dbReference>
<reference evidence="2 3" key="1">
    <citation type="submission" date="2019-02" db="EMBL/GenBank/DDBJ databases">
        <title>Deep-cultivation of Planctomycetes and their phenomic and genomic characterization uncovers novel biology.</title>
        <authorList>
            <person name="Wiegand S."/>
            <person name="Jogler M."/>
            <person name="Boedeker C."/>
            <person name="Pinto D."/>
            <person name="Vollmers J."/>
            <person name="Rivas-Marin E."/>
            <person name="Kohn T."/>
            <person name="Peeters S.H."/>
            <person name="Heuer A."/>
            <person name="Rast P."/>
            <person name="Oberbeckmann S."/>
            <person name="Bunk B."/>
            <person name="Jeske O."/>
            <person name="Meyerdierks A."/>
            <person name="Storesund J.E."/>
            <person name="Kallscheuer N."/>
            <person name="Luecker S."/>
            <person name="Lage O.M."/>
            <person name="Pohl T."/>
            <person name="Merkel B.J."/>
            <person name="Hornburger P."/>
            <person name="Mueller R.-W."/>
            <person name="Bruemmer F."/>
            <person name="Labrenz M."/>
            <person name="Spormann A.M."/>
            <person name="Op den Camp H."/>
            <person name="Overmann J."/>
            <person name="Amann R."/>
            <person name="Jetten M.S.M."/>
            <person name="Mascher T."/>
            <person name="Medema M.H."/>
            <person name="Devos D.P."/>
            <person name="Kaster A.-K."/>
            <person name="Ovreas L."/>
            <person name="Rohde M."/>
            <person name="Galperin M.Y."/>
            <person name="Jogler C."/>
        </authorList>
    </citation>
    <scope>NUCLEOTIDE SEQUENCE [LARGE SCALE GENOMIC DNA]</scope>
    <source>
        <strain evidence="2 3">ETA_A1</strain>
    </source>
</reference>
<dbReference type="KEGG" id="uli:ETAA1_23160"/>
<sequence>MAPEVLPDLPDDAKGKDGAKADGGAKAEKSLTDSLHQDDDYGLKSLFDSLHPAGKSKSKWYDKIAIRGYTQFRFTRTIDQETDSANPNLLGDRSVNGNAENFSIRRMRLIIFGDVSEHLGVYIQPDFANLPQGATTNTFFGQLRDTYADVYIDTTKIHRLRIGLSKVPFGFENLQSSQNRVPLDRTDPINSAVSPNERDLGVFYYWTPEDKQKLFRDLVDGGLKGSGNYGIFGIGVYDGQGGSQVEQNLNLHTVARLTWPTRLDSGQVVEASVQGYTGEYVVQGSAIRPLGRGSAITPAGTGGNTGHRDQRVGTTFVYYPQPFGFQSEWNWGEGPGLNDAQTAVETRWLQGGYAMVMCKVDTCDYGIFTPYCRWQYYKGGYRSIANAPYGTHNQWDLGVEWQIRKEMELVAEYSLVDGANLNAINQARVTSYRNFDGGVFRLQFQMNY</sequence>
<name>A0A517XS77_9BACT</name>
<feature type="region of interest" description="Disordered" evidence="1">
    <location>
        <begin position="1"/>
        <end position="33"/>
    </location>
</feature>
<organism evidence="2 3">
    <name type="scientific">Urbifossiella limnaea</name>
    <dbReference type="NCBI Taxonomy" id="2528023"/>
    <lineage>
        <taxon>Bacteria</taxon>
        <taxon>Pseudomonadati</taxon>
        <taxon>Planctomycetota</taxon>
        <taxon>Planctomycetia</taxon>
        <taxon>Gemmatales</taxon>
        <taxon>Gemmataceae</taxon>
        <taxon>Urbifossiella</taxon>
    </lineage>
</organism>